<name>A0A382D157_9ZZZZ</name>
<keyword evidence="1" id="KW-0812">Transmembrane</keyword>
<dbReference type="Pfam" id="PF09500">
    <property type="entry name" value="YiiD_C"/>
    <property type="match status" value="1"/>
</dbReference>
<keyword evidence="1" id="KW-0472">Membrane</keyword>
<feature type="transmembrane region" description="Helical" evidence="1">
    <location>
        <begin position="43"/>
        <end position="66"/>
    </location>
</feature>
<dbReference type="SUPFAM" id="SSF54637">
    <property type="entry name" value="Thioesterase/thiol ester dehydrase-isomerase"/>
    <property type="match status" value="1"/>
</dbReference>
<feature type="domain" description="Thioesterase putative" evidence="2">
    <location>
        <begin position="2"/>
        <end position="139"/>
    </location>
</feature>
<dbReference type="EMBL" id="UINC01036790">
    <property type="protein sequence ID" value="SVB31297.1"/>
    <property type="molecule type" value="Genomic_DNA"/>
</dbReference>
<protein>
    <recommendedName>
        <fullName evidence="2">Thioesterase putative domain-containing protein</fullName>
    </recommendedName>
</protein>
<feature type="non-terminal residue" evidence="3">
    <location>
        <position position="1"/>
    </location>
</feature>
<gene>
    <name evidence="3" type="ORF">METZ01_LOCUS184151</name>
</gene>
<evidence type="ECO:0000259" key="2">
    <source>
        <dbReference type="Pfam" id="PF09500"/>
    </source>
</evidence>
<organism evidence="3">
    <name type="scientific">marine metagenome</name>
    <dbReference type="NCBI Taxonomy" id="408172"/>
    <lineage>
        <taxon>unclassified sequences</taxon>
        <taxon>metagenomes</taxon>
        <taxon>ecological metagenomes</taxon>
    </lineage>
</organism>
<dbReference type="AlphaFoldDB" id="A0A382D157"/>
<reference evidence="3" key="1">
    <citation type="submission" date="2018-05" db="EMBL/GenBank/DDBJ databases">
        <authorList>
            <person name="Lanie J.A."/>
            <person name="Ng W.-L."/>
            <person name="Kazmierczak K.M."/>
            <person name="Andrzejewski T.M."/>
            <person name="Davidsen T.M."/>
            <person name="Wayne K.J."/>
            <person name="Tettelin H."/>
            <person name="Glass J.I."/>
            <person name="Rusch D."/>
            <person name="Podicherti R."/>
            <person name="Tsui H.-C.T."/>
            <person name="Winkler M.E."/>
        </authorList>
    </citation>
    <scope>NUCLEOTIDE SEQUENCE</scope>
</reference>
<keyword evidence="1" id="KW-1133">Transmembrane helix</keyword>
<accession>A0A382D157</accession>
<sequence length="141" mass="15210">VEAYLHEHIPQSISMGVRVASLDERGVRLTAPLSPNINHRGTVFGGSAAAVAMLAGWALVHAHLAGRPGVRLVIRRQQMEFDAPIDGDFDAVCEDPGDEGWAQFERGLEHMGKGRVQLRVRLNRGAADLATFDGLYVAVSA</sequence>
<dbReference type="Gene3D" id="3.10.129.10">
    <property type="entry name" value="Hotdog Thioesterase"/>
    <property type="match status" value="1"/>
</dbReference>
<dbReference type="InterPro" id="IPR029069">
    <property type="entry name" value="HotDog_dom_sf"/>
</dbReference>
<dbReference type="InterPro" id="IPR012660">
    <property type="entry name" value="YiiD_C"/>
</dbReference>
<dbReference type="NCBIfam" id="TIGR02447">
    <property type="entry name" value="yiiD_Cterm"/>
    <property type="match status" value="1"/>
</dbReference>
<evidence type="ECO:0000313" key="3">
    <source>
        <dbReference type="EMBL" id="SVB31297.1"/>
    </source>
</evidence>
<proteinExistence type="predicted"/>
<evidence type="ECO:0000256" key="1">
    <source>
        <dbReference type="SAM" id="Phobius"/>
    </source>
</evidence>